<dbReference type="KEGG" id="mefw:F1737_11430"/>
<dbReference type="GeneID" id="85230790"/>
<name>A0AA97FDV3_9EURY</name>
<proteinExistence type="predicted"/>
<protein>
    <submittedName>
        <fullName evidence="1">Uncharacterized protein</fullName>
    </submittedName>
</protein>
<accession>A0AA97FDV3</accession>
<dbReference type="Proteomes" id="UP001301797">
    <property type="component" value="Chromosome"/>
</dbReference>
<keyword evidence="2" id="KW-1185">Reference proteome</keyword>
<evidence type="ECO:0000313" key="2">
    <source>
        <dbReference type="Proteomes" id="UP001301797"/>
    </source>
</evidence>
<dbReference type="RefSeq" id="WP_317136706.1">
    <property type="nucleotide sequence ID" value="NZ_CP043875.1"/>
</dbReference>
<dbReference type="AlphaFoldDB" id="A0AA97FDV3"/>
<reference evidence="1 2" key="1">
    <citation type="submission" date="2019-09" db="EMBL/GenBank/DDBJ databases">
        <title>The complete genome of Methanoplanus sp. FWC-SCC4.</title>
        <authorList>
            <person name="Chen S.-C."/>
            <person name="Zhou Y.-Z."/>
            <person name="Lai M.-C."/>
        </authorList>
    </citation>
    <scope>NUCLEOTIDE SEQUENCE [LARGE SCALE GENOMIC DNA]</scope>
    <source>
        <strain evidence="1 2">FWC-SCC4</strain>
    </source>
</reference>
<gene>
    <name evidence="1" type="ORF">F1737_11430</name>
</gene>
<organism evidence="1 2">
    <name type="scientific">Methanochimaera problematica</name>
    <dbReference type="NCBI Taxonomy" id="2609417"/>
    <lineage>
        <taxon>Archaea</taxon>
        <taxon>Methanobacteriati</taxon>
        <taxon>Methanobacteriota</taxon>
        <taxon>Stenosarchaea group</taxon>
        <taxon>Methanomicrobia</taxon>
        <taxon>Methanomicrobiales</taxon>
        <taxon>Methanomicrobiaceae</taxon>
        <taxon>Methanochimaera</taxon>
    </lineage>
</organism>
<sequence length="182" mass="19781">MKAGALAGLLNLLPVIIIILAFGAAFAQSGYDLQKIIFYDDSGDFGSSLGLLSATKADEGTFVFQEYRLSEDGTKLILPGTMKNSFDTELDVRMIKTSVNLGNEKIHLELEKPFLISPGLTADFVLFGAIPEDQMDNFLKSGFSGLSGSYGFSMTAKAKGVWIYSGSIDPGVIEDERRRYVI</sequence>
<evidence type="ECO:0000313" key="1">
    <source>
        <dbReference type="EMBL" id="WOF17242.1"/>
    </source>
</evidence>
<dbReference type="EMBL" id="CP043875">
    <property type="protein sequence ID" value="WOF17242.1"/>
    <property type="molecule type" value="Genomic_DNA"/>
</dbReference>